<evidence type="ECO:0000256" key="1">
    <source>
        <dbReference type="ARBA" id="ARBA00004496"/>
    </source>
</evidence>
<dbReference type="AlphaFoldDB" id="A0A3E1KDH2"/>
<evidence type="ECO:0000313" key="3">
    <source>
        <dbReference type="EMBL" id="RFF36646.1"/>
    </source>
</evidence>
<dbReference type="GO" id="GO:0050135">
    <property type="term" value="F:NADP+ nucleosidase activity"/>
    <property type="evidence" value="ECO:0007669"/>
    <property type="project" value="InterPro"/>
</dbReference>
<dbReference type="Gene3D" id="2.60.120.10">
    <property type="entry name" value="Jelly Rolls"/>
    <property type="match status" value="1"/>
</dbReference>
<dbReference type="InterPro" id="IPR018490">
    <property type="entry name" value="cNMP-bd_dom_sf"/>
</dbReference>
<dbReference type="RefSeq" id="WP_116907011.1">
    <property type="nucleotide sequence ID" value="NZ_CP142084.2"/>
</dbReference>
<reference evidence="3 4" key="1">
    <citation type="submission" date="2018-08" db="EMBL/GenBank/DDBJ databases">
        <title>Genome sequencing of X. nasturtii WHRI 8984.</title>
        <authorList>
            <person name="Studholme D.J."/>
            <person name="Mchugh J."/>
            <person name="Vicente J."/>
        </authorList>
    </citation>
    <scope>NUCLEOTIDE SEQUENCE [LARGE SCALE GENOMIC DNA]</scope>
    <source>
        <strain evidence="3 4">WHRI 8984</strain>
    </source>
</reference>
<dbReference type="PANTHER" id="PTHR24567">
    <property type="entry name" value="CRP FAMILY TRANSCRIPTIONAL REGULATORY PROTEIN"/>
    <property type="match status" value="1"/>
</dbReference>
<name>A0A3E1KDH2_9XANT</name>
<evidence type="ECO:0000313" key="4">
    <source>
        <dbReference type="Proteomes" id="UP000259570"/>
    </source>
</evidence>
<dbReference type="Pfam" id="PF00027">
    <property type="entry name" value="cNMP_binding"/>
    <property type="match status" value="1"/>
</dbReference>
<protein>
    <submittedName>
        <fullName evidence="3">Cyclic nucleotide-binding protein</fullName>
    </submittedName>
</protein>
<dbReference type="Pfam" id="PF10137">
    <property type="entry name" value="CAP12-PCTIR_TIR"/>
    <property type="match status" value="1"/>
</dbReference>
<comment type="caution">
    <text evidence="3">The sequence shown here is derived from an EMBL/GenBank/DDBJ whole genome shotgun (WGS) entry which is preliminary data.</text>
</comment>
<dbReference type="PANTHER" id="PTHR24567:SF74">
    <property type="entry name" value="HTH-TYPE TRANSCRIPTIONAL REGULATOR ARCR"/>
    <property type="match status" value="1"/>
</dbReference>
<dbReference type="PROSITE" id="PS50042">
    <property type="entry name" value="CNMP_BINDING_3"/>
    <property type="match status" value="1"/>
</dbReference>
<proteinExistence type="predicted"/>
<dbReference type="InterPro" id="IPR019302">
    <property type="entry name" value="CAP12/PCTIR_TIR_dom"/>
</dbReference>
<accession>A0A3E1KDH2</accession>
<evidence type="ECO:0000259" key="2">
    <source>
        <dbReference type="PROSITE" id="PS50042"/>
    </source>
</evidence>
<dbReference type="InterPro" id="IPR000595">
    <property type="entry name" value="cNMP-bd_dom"/>
</dbReference>
<sequence length="303" mass="33761">MIERFQGDEGRRRLVAVLTEHRLVANRQQLAERLVAAGELMEIPAGTAFINQGDQTSEVFFIITGKVEVRVNGKVVANRFPGDPVGEMAAVEPSQPRAASVISLEKTVLLKVSEAEFSAAAEQFPDVWRRIAATLSRRLAERNHLVTTQRERVRVFIVSSAEALPIVDLLIKQFEHDRFLAVAWKNGVFRASSYTLDELEAQLDDSDFAIAVAQPDDVVITRETKWPAMRDNVTFELGLFMGRLGRRRAFLMEPRDVDIQLPSDLAGMTTIPYSYVPGTDAEHYIAPACARLRELILAAGAKD</sequence>
<dbReference type="GO" id="GO:0005829">
    <property type="term" value="C:cytosol"/>
    <property type="evidence" value="ECO:0007669"/>
    <property type="project" value="TreeGrafter"/>
</dbReference>
<dbReference type="InterPro" id="IPR050397">
    <property type="entry name" value="Env_Response_Regulators"/>
</dbReference>
<dbReference type="InterPro" id="IPR014710">
    <property type="entry name" value="RmlC-like_jellyroll"/>
</dbReference>
<dbReference type="SMART" id="SM00100">
    <property type="entry name" value="cNMP"/>
    <property type="match status" value="1"/>
</dbReference>
<dbReference type="EMBL" id="QUZM01000099">
    <property type="protein sequence ID" value="RFF36646.1"/>
    <property type="molecule type" value="Genomic_DNA"/>
</dbReference>
<dbReference type="CDD" id="cd00038">
    <property type="entry name" value="CAP_ED"/>
    <property type="match status" value="1"/>
</dbReference>
<dbReference type="GO" id="GO:0003700">
    <property type="term" value="F:DNA-binding transcription factor activity"/>
    <property type="evidence" value="ECO:0007669"/>
    <property type="project" value="TreeGrafter"/>
</dbReference>
<gene>
    <name evidence="3" type="ORF">DZD52_21180</name>
</gene>
<organism evidence="3 4">
    <name type="scientific">Xanthomonas nasturtii</name>
    <dbReference type="NCBI Taxonomy" id="1843581"/>
    <lineage>
        <taxon>Bacteria</taxon>
        <taxon>Pseudomonadati</taxon>
        <taxon>Pseudomonadota</taxon>
        <taxon>Gammaproteobacteria</taxon>
        <taxon>Lysobacterales</taxon>
        <taxon>Lysobacteraceae</taxon>
        <taxon>Xanthomonas</taxon>
    </lineage>
</organism>
<dbReference type="GeneID" id="97210619"/>
<dbReference type="Proteomes" id="UP000259570">
    <property type="component" value="Unassembled WGS sequence"/>
</dbReference>
<dbReference type="OrthoDB" id="5497289at2"/>
<comment type="subcellular location">
    <subcellularLocation>
        <location evidence="1">Cytoplasm</location>
    </subcellularLocation>
</comment>
<feature type="domain" description="Cyclic nucleotide-binding" evidence="2">
    <location>
        <begin position="33"/>
        <end position="138"/>
    </location>
</feature>
<dbReference type="SUPFAM" id="SSF51206">
    <property type="entry name" value="cAMP-binding domain-like"/>
    <property type="match status" value="1"/>
</dbReference>